<dbReference type="Proteomes" id="UP000695022">
    <property type="component" value="Unplaced"/>
</dbReference>
<feature type="coiled-coil region" evidence="1">
    <location>
        <begin position="191"/>
        <end position="218"/>
    </location>
</feature>
<protein>
    <submittedName>
        <fullName evidence="3">Uncharacterized protein LOC106815099</fullName>
    </submittedName>
</protein>
<keyword evidence="1" id="KW-0175">Coiled coil</keyword>
<name>A0ABM1ES40_PRICU</name>
<accession>A0ABM1ES40</accession>
<proteinExistence type="predicted"/>
<gene>
    <name evidence="3" type="primary">LOC106815099</name>
</gene>
<dbReference type="RefSeq" id="XP_014675011.1">
    <property type="nucleotide sequence ID" value="XM_014819525.1"/>
</dbReference>
<keyword evidence="2" id="KW-1185">Reference proteome</keyword>
<dbReference type="GeneID" id="106815099"/>
<reference evidence="3" key="1">
    <citation type="submission" date="2025-08" db="UniProtKB">
        <authorList>
            <consortium name="RefSeq"/>
        </authorList>
    </citation>
    <scope>IDENTIFICATION</scope>
</reference>
<sequence length="301" mass="33867">MELAAMSDNLTTVVQSLYNHSLVSDLPRFRSRMRDAGNTITLLVRNLRNAESVNDEVFSTVLELNDTLEELTEAMLEQVPLLDEINGTLVVMENVTGQAMDMMSETNTTLYKVFQLLRGSIIQLDTRIQNLVNDLHDKEHLVLLLARDTITKLNGLANVTQLLQNQTMQAAQLIESGAQLLKSTQEKQRNNTLQVEDLQKLLEQLRDLNRTLYEAATRTRVDTNTVRATIDVIFSKVLSTEISQDSHSALVNDAIRLKQAAQTLLQKSVMQTTKAHLLSTEVRTAQGETSRFQDFVSLVQV</sequence>
<dbReference type="SUPFAM" id="SSF58104">
    <property type="entry name" value="Methyl-accepting chemotaxis protein (MCP) signaling domain"/>
    <property type="match status" value="1"/>
</dbReference>
<organism evidence="2 3">
    <name type="scientific">Priapulus caudatus</name>
    <name type="common">Priapulid worm</name>
    <dbReference type="NCBI Taxonomy" id="37621"/>
    <lineage>
        <taxon>Eukaryota</taxon>
        <taxon>Metazoa</taxon>
        <taxon>Ecdysozoa</taxon>
        <taxon>Scalidophora</taxon>
        <taxon>Priapulida</taxon>
        <taxon>Priapulimorpha</taxon>
        <taxon>Priapulimorphida</taxon>
        <taxon>Priapulidae</taxon>
        <taxon>Priapulus</taxon>
    </lineage>
</organism>
<evidence type="ECO:0000313" key="2">
    <source>
        <dbReference type="Proteomes" id="UP000695022"/>
    </source>
</evidence>
<evidence type="ECO:0000313" key="3">
    <source>
        <dbReference type="RefSeq" id="XP_014675011.1"/>
    </source>
</evidence>
<evidence type="ECO:0000256" key="1">
    <source>
        <dbReference type="SAM" id="Coils"/>
    </source>
</evidence>